<keyword evidence="1" id="KW-0472">Membrane</keyword>
<keyword evidence="1" id="KW-1133">Transmembrane helix</keyword>
<sequence>MLLILVLSVLCLRLIVVVSCSPSGWRSLQNDWEDRTLRLLGKTTSIGEEPPPVQAEYWLSQINKIPATQTNPQVALGAAWMLTEPQYGFLERNKKSSQDLLELVERSEKILETIDQSQEEYQTICRDACLKQAAITTSLNPENVDFWRQRALLLFMVRDDSELELHTEDWLQVLEEGAAHDPENSLYDYLAAIQFYQQSAEPVWDEEDRLTLKITNPLVYEQAEQRLRTGLKKPTLNVGTITWSTTLEFLIRTSLPLEDQFKAAVSRNGTFPALIIASKLQRWLIYACESNLSQKKYSAVIRNARQELRIADQLAGENNLYELTYFKYSFRTSGLGHLFQVLQLQPDSFTPAETVEIEQDLHQAWLRRNIFMEALDRYHAQQDAQPSPETPLAVMLTFVSQTGTLILLPFCLIAVLTLWMLKKYENPSLSRTRRFFMQTGRWGAKLCLVAVLLSLSVYLAVAPTVITAQNRKNEKETEWLMNPLHPLQKVEQIKAEIKSTPSIIQSFEERIKEIQERLIEEADRVGNREI</sequence>
<evidence type="ECO:0000313" key="3">
    <source>
        <dbReference type="Proteomes" id="UP000318704"/>
    </source>
</evidence>
<dbReference type="KEGG" id="gaw:V144x_47290"/>
<organism evidence="2 3">
    <name type="scientific">Gimesia aquarii</name>
    <dbReference type="NCBI Taxonomy" id="2527964"/>
    <lineage>
        <taxon>Bacteria</taxon>
        <taxon>Pseudomonadati</taxon>
        <taxon>Planctomycetota</taxon>
        <taxon>Planctomycetia</taxon>
        <taxon>Planctomycetales</taxon>
        <taxon>Planctomycetaceae</taxon>
        <taxon>Gimesia</taxon>
    </lineage>
</organism>
<gene>
    <name evidence="2" type="ORF">V144x_47290</name>
</gene>
<name>A0A517W1U7_9PLAN</name>
<dbReference type="AlphaFoldDB" id="A0A517W1U7"/>
<evidence type="ECO:0000256" key="1">
    <source>
        <dbReference type="SAM" id="Phobius"/>
    </source>
</evidence>
<protein>
    <submittedName>
        <fullName evidence="2">Uncharacterized protein</fullName>
    </submittedName>
</protein>
<accession>A0A517W1U7</accession>
<dbReference type="EMBL" id="CP037920">
    <property type="protein sequence ID" value="QDT99218.1"/>
    <property type="molecule type" value="Genomic_DNA"/>
</dbReference>
<proteinExistence type="predicted"/>
<keyword evidence="1" id="KW-0812">Transmembrane</keyword>
<dbReference type="Proteomes" id="UP000318704">
    <property type="component" value="Chromosome"/>
</dbReference>
<feature type="transmembrane region" description="Helical" evidence="1">
    <location>
        <begin position="442"/>
        <end position="461"/>
    </location>
</feature>
<reference evidence="2 3" key="1">
    <citation type="submission" date="2019-03" db="EMBL/GenBank/DDBJ databases">
        <title>Deep-cultivation of Planctomycetes and their phenomic and genomic characterization uncovers novel biology.</title>
        <authorList>
            <person name="Wiegand S."/>
            <person name="Jogler M."/>
            <person name="Boedeker C."/>
            <person name="Pinto D."/>
            <person name="Vollmers J."/>
            <person name="Rivas-Marin E."/>
            <person name="Kohn T."/>
            <person name="Peeters S.H."/>
            <person name="Heuer A."/>
            <person name="Rast P."/>
            <person name="Oberbeckmann S."/>
            <person name="Bunk B."/>
            <person name="Jeske O."/>
            <person name="Meyerdierks A."/>
            <person name="Storesund J.E."/>
            <person name="Kallscheuer N."/>
            <person name="Luecker S."/>
            <person name="Lage O.M."/>
            <person name="Pohl T."/>
            <person name="Merkel B.J."/>
            <person name="Hornburger P."/>
            <person name="Mueller R.-W."/>
            <person name="Bruemmer F."/>
            <person name="Labrenz M."/>
            <person name="Spormann A.M."/>
            <person name="Op den Camp H."/>
            <person name="Overmann J."/>
            <person name="Amann R."/>
            <person name="Jetten M.S.M."/>
            <person name="Mascher T."/>
            <person name="Medema M.H."/>
            <person name="Devos D.P."/>
            <person name="Kaster A.-K."/>
            <person name="Ovreas L."/>
            <person name="Rohde M."/>
            <person name="Galperin M.Y."/>
            <person name="Jogler C."/>
        </authorList>
    </citation>
    <scope>NUCLEOTIDE SEQUENCE [LARGE SCALE GENOMIC DNA]</scope>
    <source>
        <strain evidence="2 3">V144</strain>
    </source>
</reference>
<feature type="transmembrane region" description="Helical" evidence="1">
    <location>
        <begin position="392"/>
        <end position="421"/>
    </location>
</feature>
<evidence type="ECO:0000313" key="2">
    <source>
        <dbReference type="EMBL" id="QDT99218.1"/>
    </source>
</evidence>